<evidence type="ECO:0000256" key="3">
    <source>
        <dbReference type="ARBA" id="ARBA00022771"/>
    </source>
</evidence>
<keyword evidence="4" id="KW-0862">Zinc</keyword>
<keyword evidence="3" id="KW-0863">Zinc-finger</keyword>
<gene>
    <name evidence="5" type="ORF">MNOR_LOCUS15373</name>
</gene>
<evidence type="ECO:0000256" key="1">
    <source>
        <dbReference type="ARBA" id="ARBA00022723"/>
    </source>
</evidence>
<dbReference type="Proteomes" id="UP001497623">
    <property type="component" value="Unassembled WGS sequence"/>
</dbReference>
<proteinExistence type="predicted"/>
<accession>A0AAV2QTX6</accession>
<evidence type="ECO:0000256" key="2">
    <source>
        <dbReference type="ARBA" id="ARBA00022737"/>
    </source>
</evidence>
<dbReference type="GO" id="GO:0008270">
    <property type="term" value="F:zinc ion binding"/>
    <property type="evidence" value="ECO:0007669"/>
    <property type="project" value="UniProtKB-KW"/>
</dbReference>
<evidence type="ECO:0008006" key="7">
    <source>
        <dbReference type="Google" id="ProtNLM"/>
    </source>
</evidence>
<organism evidence="5 6">
    <name type="scientific">Meganyctiphanes norvegica</name>
    <name type="common">Northern krill</name>
    <name type="synonym">Thysanopoda norvegica</name>
    <dbReference type="NCBI Taxonomy" id="48144"/>
    <lineage>
        <taxon>Eukaryota</taxon>
        <taxon>Metazoa</taxon>
        <taxon>Ecdysozoa</taxon>
        <taxon>Arthropoda</taxon>
        <taxon>Crustacea</taxon>
        <taxon>Multicrustacea</taxon>
        <taxon>Malacostraca</taxon>
        <taxon>Eumalacostraca</taxon>
        <taxon>Eucarida</taxon>
        <taxon>Euphausiacea</taxon>
        <taxon>Euphausiidae</taxon>
        <taxon>Meganyctiphanes</taxon>
    </lineage>
</organism>
<keyword evidence="1" id="KW-0479">Metal-binding</keyword>
<evidence type="ECO:0000313" key="6">
    <source>
        <dbReference type="Proteomes" id="UP001497623"/>
    </source>
</evidence>
<evidence type="ECO:0000313" key="5">
    <source>
        <dbReference type="EMBL" id="CAL4095279.1"/>
    </source>
</evidence>
<dbReference type="Gene3D" id="3.30.160.60">
    <property type="entry name" value="Classic Zinc Finger"/>
    <property type="match status" value="1"/>
</dbReference>
<reference evidence="5 6" key="1">
    <citation type="submission" date="2024-05" db="EMBL/GenBank/DDBJ databases">
        <authorList>
            <person name="Wallberg A."/>
        </authorList>
    </citation>
    <scope>NUCLEOTIDE SEQUENCE [LARGE SCALE GENOMIC DNA]</scope>
</reference>
<dbReference type="AlphaFoldDB" id="A0AAV2QTX6"/>
<evidence type="ECO:0000256" key="4">
    <source>
        <dbReference type="ARBA" id="ARBA00022833"/>
    </source>
</evidence>
<comment type="caution">
    <text evidence="5">The sequence shown here is derived from an EMBL/GenBank/DDBJ whole genome shotgun (WGS) entry which is preliminary data.</text>
</comment>
<dbReference type="EMBL" id="CAXKWB010009590">
    <property type="protein sequence ID" value="CAL4095279.1"/>
    <property type="molecule type" value="Genomic_DNA"/>
</dbReference>
<keyword evidence="6" id="KW-1185">Reference proteome</keyword>
<dbReference type="SUPFAM" id="SSF57667">
    <property type="entry name" value="beta-beta-alpha zinc fingers"/>
    <property type="match status" value="1"/>
</dbReference>
<keyword evidence="2" id="KW-0677">Repeat</keyword>
<dbReference type="FunFam" id="3.30.160.60:FF:000688">
    <property type="entry name" value="zinc finger protein 197 isoform X1"/>
    <property type="match status" value="1"/>
</dbReference>
<protein>
    <recommendedName>
        <fullName evidence="7">DUF2382 domain-containing protein</fullName>
    </recommendedName>
</protein>
<dbReference type="InterPro" id="IPR036236">
    <property type="entry name" value="Znf_C2H2_sf"/>
</dbReference>
<name>A0AAV2QTX6_MEGNR</name>
<feature type="non-terminal residue" evidence="5">
    <location>
        <position position="131"/>
    </location>
</feature>
<sequence>MMSWNTDTADTHRSQPILQKSWNQYMDVKVKEEIEVNEEPVLSQNGEVLIKEEVEFNDELELSQDDERPVKEEIETYEEQVLRQEREIRVKEETEVHVKIEHQKVHTGEKPYQCNQREKGFSHKRNLIIHE</sequence>